<accession>A0ABP7DD98</accession>
<name>A0ABP7DD98_9ACTN</name>
<reference evidence="2" key="1">
    <citation type="journal article" date="2019" name="Int. J. Syst. Evol. Microbiol.">
        <title>The Global Catalogue of Microorganisms (GCM) 10K type strain sequencing project: providing services to taxonomists for standard genome sequencing and annotation.</title>
        <authorList>
            <consortium name="The Broad Institute Genomics Platform"/>
            <consortium name="The Broad Institute Genome Sequencing Center for Infectious Disease"/>
            <person name="Wu L."/>
            <person name="Ma J."/>
        </authorList>
    </citation>
    <scope>NUCLEOTIDE SEQUENCE [LARGE SCALE GENOMIC DNA]</scope>
    <source>
        <strain evidence="2">JCM 16904</strain>
    </source>
</reference>
<proteinExistence type="predicted"/>
<evidence type="ECO:0000313" key="2">
    <source>
        <dbReference type="Proteomes" id="UP001500902"/>
    </source>
</evidence>
<organism evidence="1 2">
    <name type="scientific">Nonomuraea antimicrobica</name>
    <dbReference type="NCBI Taxonomy" id="561173"/>
    <lineage>
        <taxon>Bacteria</taxon>
        <taxon>Bacillati</taxon>
        <taxon>Actinomycetota</taxon>
        <taxon>Actinomycetes</taxon>
        <taxon>Streptosporangiales</taxon>
        <taxon>Streptosporangiaceae</taxon>
        <taxon>Nonomuraea</taxon>
    </lineage>
</organism>
<evidence type="ECO:0000313" key="1">
    <source>
        <dbReference type="EMBL" id="GAA3703055.1"/>
    </source>
</evidence>
<protein>
    <submittedName>
        <fullName evidence="1">Uncharacterized protein</fullName>
    </submittedName>
</protein>
<gene>
    <name evidence="1" type="ORF">GCM10022224_081050</name>
</gene>
<keyword evidence="2" id="KW-1185">Reference proteome</keyword>
<dbReference type="EMBL" id="BAAAZP010000170">
    <property type="protein sequence ID" value="GAA3703055.1"/>
    <property type="molecule type" value="Genomic_DNA"/>
</dbReference>
<comment type="caution">
    <text evidence="1">The sequence shown here is derived from an EMBL/GenBank/DDBJ whole genome shotgun (WGS) entry which is preliminary data.</text>
</comment>
<sequence length="57" mass="6838">MKWYPPSDTEEHVDDSRLWARWLRTLLDAFAATGLWWFGVPPLPPPGQEETWEDPWR</sequence>
<dbReference type="Proteomes" id="UP001500902">
    <property type="component" value="Unassembled WGS sequence"/>
</dbReference>